<dbReference type="Pfam" id="PF17263">
    <property type="entry name" value="DUF5329"/>
    <property type="match status" value="1"/>
</dbReference>
<dbReference type="InterPro" id="IPR035242">
    <property type="entry name" value="DUF5329"/>
</dbReference>
<dbReference type="EMBL" id="CP157355">
    <property type="protein sequence ID" value="XBL99584.1"/>
    <property type="molecule type" value="Genomic_DNA"/>
</dbReference>
<evidence type="ECO:0000256" key="1">
    <source>
        <dbReference type="SAM" id="SignalP"/>
    </source>
</evidence>
<dbReference type="AlphaFoldDB" id="A0AAU7F4K8"/>
<keyword evidence="1" id="KW-0732">Signal</keyword>
<proteinExistence type="predicted"/>
<protein>
    <submittedName>
        <fullName evidence="2">DUF5329 domain-containing protein</fullName>
    </submittedName>
</protein>
<accession>A0AAU7F4K8</accession>
<gene>
    <name evidence="2" type="ORF">ABHF33_10925</name>
</gene>
<reference evidence="2" key="1">
    <citation type="submission" date="2024-05" db="EMBL/GenBank/DDBJ databases">
        <authorList>
            <person name="Yang L."/>
            <person name="Pan L."/>
        </authorList>
    </citation>
    <scope>NUCLEOTIDE SEQUENCE</scope>
    <source>
        <strain evidence="2">FCG-7</strain>
    </source>
</reference>
<evidence type="ECO:0000313" key="2">
    <source>
        <dbReference type="EMBL" id="XBL99584.1"/>
    </source>
</evidence>
<sequence length="127" mass="13865">MPKFTLPGLLASALPGLLLICALPAQAITPQADVEVQQLLNFVGKSQCTFIRSGTSYSAKEAQEHLGMKYGKAKSKISSSEDFINEVASKSYLTGKPYTVQCPKTAEQSAKNWLNTELKRLRAEKKS</sequence>
<name>A0AAU7F4K8_9NEIS</name>
<dbReference type="RefSeq" id="WP_348944000.1">
    <property type="nucleotide sequence ID" value="NZ_CP157355.1"/>
</dbReference>
<feature type="chain" id="PRO_5043526263" evidence="1">
    <location>
        <begin position="28"/>
        <end position="127"/>
    </location>
</feature>
<dbReference type="KEGG" id="cmav:ABHF33_10925"/>
<organism evidence="2">
    <name type="scientific">Chitinibacter mangrovi</name>
    <dbReference type="NCBI Taxonomy" id="3153927"/>
    <lineage>
        <taxon>Bacteria</taxon>
        <taxon>Pseudomonadati</taxon>
        <taxon>Pseudomonadota</taxon>
        <taxon>Betaproteobacteria</taxon>
        <taxon>Neisseriales</taxon>
        <taxon>Chitinibacteraceae</taxon>
        <taxon>Chitinibacter</taxon>
    </lineage>
</organism>
<feature type="signal peptide" evidence="1">
    <location>
        <begin position="1"/>
        <end position="27"/>
    </location>
</feature>